<comment type="caution">
    <text evidence="7">Lacks conserved residue(s) required for the propagation of feature annotation.</text>
</comment>
<dbReference type="Proteomes" id="UP000095287">
    <property type="component" value="Unplaced"/>
</dbReference>
<keyword evidence="8" id="KW-0732">Signal</keyword>
<keyword evidence="2 8" id="KW-0479">Metal-binding</keyword>
<dbReference type="GO" id="GO:0006508">
    <property type="term" value="P:proteolysis"/>
    <property type="evidence" value="ECO:0007669"/>
    <property type="project" value="UniProtKB-KW"/>
</dbReference>
<keyword evidence="4 8" id="KW-0862">Zinc</keyword>
<keyword evidence="10" id="KW-1185">Reference proteome</keyword>
<proteinExistence type="predicted"/>
<evidence type="ECO:0000256" key="1">
    <source>
        <dbReference type="ARBA" id="ARBA00022670"/>
    </source>
</evidence>
<dbReference type="SMART" id="SM00235">
    <property type="entry name" value="ZnMc"/>
    <property type="match status" value="1"/>
</dbReference>
<keyword evidence="1 8" id="KW-0645">Protease</keyword>
<feature type="chain" id="PRO_5009029975" description="Metalloendopeptidase" evidence="8">
    <location>
        <begin position="22"/>
        <end position="209"/>
    </location>
</feature>
<organism evidence="10 11">
    <name type="scientific">Steinernema glaseri</name>
    <dbReference type="NCBI Taxonomy" id="37863"/>
    <lineage>
        <taxon>Eukaryota</taxon>
        <taxon>Metazoa</taxon>
        <taxon>Ecdysozoa</taxon>
        <taxon>Nematoda</taxon>
        <taxon>Chromadorea</taxon>
        <taxon>Rhabditida</taxon>
        <taxon>Tylenchina</taxon>
        <taxon>Panagrolaimomorpha</taxon>
        <taxon>Strongyloidoidea</taxon>
        <taxon>Steinernematidae</taxon>
        <taxon>Steinernema</taxon>
    </lineage>
</organism>
<dbReference type="Gene3D" id="3.40.390.10">
    <property type="entry name" value="Collagenase (Catalytic Domain)"/>
    <property type="match status" value="1"/>
</dbReference>
<name>A0A1I7YTG0_9BILA</name>
<dbReference type="GO" id="GO:0004222">
    <property type="term" value="F:metalloendopeptidase activity"/>
    <property type="evidence" value="ECO:0007669"/>
    <property type="project" value="UniProtKB-UniRule"/>
</dbReference>
<reference evidence="11" key="1">
    <citation type="submission" date="2016-11" db="UniProtKB">
        <authorList>
            <consortium name="WormBaseParasite"/>
        </authorList>
    </citation>
    <scope>IDENTIFICATION</scope>
</reference>
<dbReference type="AlphaFoldDB" id="A0A1I7YTG0"/>
<evidence type="ECO:0000256" key="4">
    <source>
        <dbReference type="ARBA" id="ARBA00022833"/>
    </source>
</evidence>
<dbReference type="PRINTS" id="PR00480">
    <property type="entry name" value="ASTACIN"/>
</dbReference>
<evidence type="ECO:0000313" key="10">
    <source>
        <dbReference type="Proteomes" id="UP000095287"/>
    </source>
</evidence>
<evidence type="ECO:0000256" key="5">
    <source>
        <dbReference type="ARBA" id="ARBA00023049"/>
    </source>
</evidence>
<feature type="domain" description="Peptidase M12A" evidence="9">
    <location>
        <begin position="26"/>
        <end position="209"/>
    </location>
</feature>
<keyword evidence="6" id="KW-1015">Disulfide bond</keyword>
<dbReference type="PROSITE" id="PS51864">
    <property type="entry name" value="ASTACIN"/>
    <property type="match status" value="1"/>
</dbReference>
<comment type="cofactor">
    <cofactor evidence="8">
        <name>Zn(2+)</name>
        <dbReference type="ChEBI" id="CHEBI:29105"/>
    </cofactor>
    <text evidence="8">Binds 1 zinc ion per subunit.</text>
</comment>
<dbReference type="InterPro" id="IPR006026">
    <property type="entry name" value="Peptidase_Metallo"/>
</dbReference>
<evidence type="ECO:0000256" key="8">
    <source>
        <dbReference type="RuleBase" id="RU361183"/>
    </source>
</evidence>
<evidence type="ECO:0000256" key="3">
    <source>
        <dbReference type="ARBA" id="ARBA00022801"/>
    </source>
</evidence>
<dbReference type="PANTHER" id="PTHR10127:SF780">
    <property type="entry name" value="METALLOENDOPEPTIDASE"/>
    <property type="match status" value="1"/>
</dbReference>
<evidence type="ECO:0000256" key="7">
    <source>
        <dbReference type="PROSITE-ProRule" id="PRU01211"/>
    </source>
</evidence>
<feature type="signal peptide" evidence="8">
    <location>
        <begin position="1"/>
        <end position="21"/>
    </location>
</feature>
<evidence type="ECO:0000259" key="9">
    <source>
        <dbReference type="PROSITE" id="PS51864"/>
    </source>
</evidence>
<dbReference type="WBParaSite" id="L893_g19325.t1">
    <property type="protein sequence ID" value="L893_g19325.t1"/>
    <property type="gene ID" value="L893_g19325"/>
</dbReference>
<dbReference type="InterPro" id="IPR001506">
    <property type="entry name" value="Peptidase_M12A"/>
</dbReference>
<dbReference type="Pfam" id="PF01400">
    <property type="entry name" value="Astacin"/>
    <property type="match status" value="1"/>
</dbReference>
<evidence type="ECO:0000256" key="6">
    <source>
        <dbReference type="ARBA" id="ARBA00023157"/>
    </source>
</evidence>
<dbReference type="EC" id="3.4.24.-" evidence="8"/>
<sequence length="209" mass="24112">MSPSLSMLCLLLLLLVSPSLALVKRSAIDNEREPERLWPTDRPIFYNFSVNFTCGYNREYINQILQTIQLKTCLRFQNASKKASINTVEGHDDPVLLFVNSTVEYYEATLSETMATVGKHPNAKMHSIFLPNSTCSKQQFRNRVYPIHILHALGFYFTHNREDRDDYVLYYADRTDPLWGFAYEKLTAGESKTYGVPYDYSSMTHFPPG</sequence>
<keyword evidence="5 8" id="KW-0482">Metalloprotease</keyword>
<accession>A0A1I7YTG0</accession>
<dbReference type="SUPFAM" id="SSF55486">
    <property type="entry name" value="Metalloproteases ('zincins'), catalytic domain"/>
    <property type="match status" value="1"/>
</dbReference>
<dbReference type="GO" id="GO:0008270">
    <property type="term" value="F:zinc ion binding"/>
    <property type="evidence" value="ECO:0007669"/>
    <property type="project" value="InterPro"/>
</dbReference>
<evidence type="ECO:0000256" key="2">
    <source>
        <dbReference type="ARBA" id="ARBA00022723"/>
    </source>
</evidence>
<dbReference type="InterPro" id="IPR024079">
    <property type="entry name" value="MetalloPept_cat_dom_sf"/>
</dbReference>
<protein>
    <recommendedName>
        <fullName evidence="8">Metalloendopeptidase</fullName>
        <ecNumber evidence="8">3.4.24.-</ecNumber>
    </recommendedName>
</protein>
<dbReference type="PANTHER" id="PTHR10127">
    <property type="entry name" value="DISCOIDIN, CUB, EGF, LAMININ , AND ZINC METALLOPROTEASE DOMAIN CONTAINING"/>
    <property type="match status" value="1"/>
</dbReference>
<evidence type="ECO:0000313" key="11">
    <source>
        <dbReference type="WBParaSite" id="L893_g19325.t1"/>
    </source>
</evidence>
<keyword evidence="3 8" id="KW-0378">Hydrolase</keyword>